<evidence type="ECO:0000313" key="2">
    <source>
        <dbReference type="Proteomes" id="UP000309673"/>
    </source>
</evidence>
<protein>
    <recommendedName>
        <fullName evidence="3">DUF3887 domain-containing protein</fullName>
    </recommendedName>
</protein>
<dbReference type="RefSeq" id="WP_136777728.1">
    <property type="nucleotide sequence ID" value="NZ_SUPK01000004.1"/>
</dbReference>
<proteinExistence type="predicted"/>
<keyword evidence="2" id="KW-1185">Reference proteome</keyword>
<dbReference type="OrthoDB" id="2082543at2"/>
<dbReference type="EMBL" id="SUPK01000004">
    <property type="protein sequence ID" value="TJY42400.1"/>
    <property type="molecule type" value="Genomic_DNA"/>
</dbReference>
<accession>A0A4U0FCD8</accession>
<dbReference type="AlphaFoldDB" id="A0A4U0FCD8"/>
<sequence>MNVSEIRAWLKEYQIEEQTYNCFRTVLNKYKNEEYAEYRTTFGEIEQADLVTEIQTVSVNYGNYPEFDYNHIVVMIPIRYHKKNIGQYKLYFTFDGKIDNDSFELF</sequence>
<reference evidence="1 2" key="1">
    <citation type="submission" date="2019-04" db="EMBL/GenBank/DDBJ databases">
        <title>Cohnella sp. nov., isolated from soil.</title>
        <authorList>
            <person name="Kim W."/>
        </authorList>
    </citation>
    <scope>NUCLEOTIDE SEQUENCE [LARGE SCALE GENOMIC DNA]</scope>
    <source>
        <strain evidence="1 2">CAU 1483</strain>
    </source>
</reference>
<gene>
    <name evidence="1" type="ORF">E5161_10425</name>
</gene>
<evidence type="ECO:0008006" key="3">
    <source>
        <dbReference type="Google" id="ProtNLM"/>
    </source>
</evidence>
<comment type="caution">
    <text evidence="1">The sequence shown here is derived from an EMBL/GenBank/DDBJ whole genome shotgun (WGS) entry which is preliminary data.</text>
</comment>
<name>A0A4U0FCD8_9BACL</name>
<evidence type="ECO:0000313" key="1">
    <source>
        <dbReference type="EMBL" id="TJY42400.1"/>
    </source>
</evidence>
<organism evidence="1 2">
    <name type="scientific">Cohnella pontilimi</name>
    <dbReference type="NCBI Taxonomy" id="2564100"/>
    <lineage>
        <taxon>Bacteria</taxon>
        <taxon>Bacillati</taxon>
        <taxon>Bacillota</taxon>
        <taxon>Bacilli</taxon>
        <taxon>Bacillales</taxon>
        <taxon>Paenibacillaceae</taxon>
        <taxon>Cohnella</taxon>
    </lineage>
</organism>
<dbReference type="Proteomes" id="UP000309673">
    <property type="component" value="Unassembled WGS sequence"/>
</dbReference>